<gene>
    <name evidence="1" type="ORF">ACFQ4Y_12275</name>
</gene>
<dbReference type="Proteomes" id="UP001597282">
    <property type="component" value="Unassembled WGS sequence"/>
</dbReference>
<dbReference type="RefSeq" id="WP_380165910.1">
    <property type="nucleotide sequence ID" value="NZ_JBHTNU010000012.1"/>
</dbReference>
<protein>
    <submittedName>
        <fullName evidence="1">Uncharacterized protein</fullName>
    </submittedName>
</protein>
<evidence type="ECO:0000313" key="1">
    <source>
        <dbReference type="EMBL" id="MFD1427681.1"/>
    </source>
</evidence>
<reference evidence="2" key="1">
    <citation type="journal article" date="2019" name="Int. J. Syst. Evol. Microbiol.">
        <title>The Global Catalogue of Microorganisms (GCM) 10K type strain sequencing project: providing services to taxonomists for standard genome sequencing and annotation.</title>
        <authorList>
            <consortium name="The Broad Institute Genomics Platform"/>
            <consortium name="The Broad Institute Genome Sequencing Center for Infectious Disease"/>
            <person name="Wu L."/>
            <person name="Ma J."/>
        </authorList>
    </citation>
    <scope>NUCLEOTIDE SEQUENCE [LARGE SCALE GENOMIC DNA]</scope>
    <source>
        <strain evidence="2">S1</strain>
    </source>
</reference>
<keyword evidence="2" id="KW-1185">Reference proteome</keyword>
<organism evidence="1 2">
    <name type="scientific">Kroppenstedtia sanguinis</name>
    <dbReference type="NCBI Taxonomy" id="1380684"/>
    <lineage>
        <taxon>Bacteria</taxon>
        <taxon>Bacillati</taxon>
        <taxon>Bacillota</taxon>
        <taxon>Bacilli</taxon>
        <taxon>Bacillales</taxon>
        <taxon>Thermoactinomycetaceae</taxon>
        <taxon>Kroppenstedtia</taxon>
    </lineage>
</organism>
<dbReference type="EMBL" id="JBHTNU010000012">
    <property type="protein sequence ID" value="MFD1427681.1"/>
    <property type="molecule type" value="Genomic_DNA"/>
</dbReference>
<proteinExistence type="predicted"/>
<evidence type="ECO:0000313" key="2">
    <source>
        <dbReference type="Proteomes" id="UP001597282"/>
    </source>
</evidence>
<name>A0ABW4CDU7_9BACL</name>
<sequence>MEADRALKKGEVSWIVKSFGLWCGSGFRRFVGDRNVPAAVRAYALIFVCTDVVAEIWQGRNTDD</sequence>
<comment type="caution">
    <text evidence="1">The sequence shown here is derived from an EMBL/GenBank/DDBJ whole genome shotgun (WGS) entry which is preliminary data.</text>
</comment>
<accession>A0ABW4CDU7</accession>